<dbReference type="OrthoDB" id="2080278at2"/>
<keyword evidence="1" id="KW-0812">Transmembrane</keyword>
<protein>
    <submittedName>
        <fullName evidence="2">Uncharacterized protein</fullName>
    </submittedName>
</protein>
<name>A0A562JEN1_9FIRM</name>
<keyword evidence="1" id="KW-0472">Membrane</keyword>
<evidence type="ECO:0000313" key="2">
    <source>
        <dbReference type="EMBL" id="TWH81662.1"/>
    </source>
</evidence>
<reference evidence="2 3" key="1">
    <citation type="submission" date="2019-07" db="EMBL/GenBank/DDBJ databases">
        <title>Genomic Encyclopedia of Type Strains, Phase I: the one thousand microbial genomes (KMG-I) project.</title>
        <authorList>
            <person name="Kyrpides N."/>
        </authorList>
    </citation>
    <scope>NUCLEOTIDE SEQUENCE [LARGE SCALE GENOMIC DNA]</scope>
    <source>
        <strain evidence="2 3">DSM 13558</strain>
    </source>
</reference>
<dbReference type="EMBL" id="VLKH01000003">
    <property type="protein sequence ID" value="TWH81662.1"/>
    <property type="molecule type" value="Genomic_DNA"/>
</dbReference>
<sequence length="213" mass="25088">MKKKKTVIILISILVVTILSIMFYVFKQVNYDNNDFKLAIKSVFRQELTLDEMINSNLYKAYEQINPNSNLIEINNFLKKKNDYLGPFAVWDFVYGRILVGYNEYTEPKVRLKLISFETPYTIELNDDEFDSIFECKTIDEVIEILGEPIIKLEGFSENDIKYSYEWCVKAKYFEPNTFGGPLNFPLPYKRKLRVNIDVLEGNLIHKLSIVKY</sequence>
<comment type="caution">
    <text evidence="2">The sequence shown here is derived from an EMBL/GenBank/DDBJ whole genome shotgun (WGS) entry which is preliminary data.</text>
</comment>
<organism evidence="2 3">
    <name type="scientific">Sedimentibacter saalensis</name>
    <dbReference type="NCBI Taxonomy" id="130788"/>
    <lineage>
        <taxon>Bacteria</taxon>
        <taxon>Bacillati</taxon>
        <taxon>Bacillota</taxon>
        <taxon>Tissierellia</taxon>
        <taxon>Sedimentibacter</taxon>
    </lineage>
</organism>
<evidence type="ECO:0000256" key="1">
    <source>
        <dbReference type="SAM" id="Phobius"/>
    </source>
</evidence>
<dbReference type="Proteomes" id="UP000315343">
    <property type="component" value="Unassembled WGS sequence"/>
</dbReference>
<accession>A0A562JEN1</accession>
<proteinExistence type="predicted"/>
<evidence type="ECO:0000313" key="3">
    <source>
        <dbReference type="Proteomes" id="UP000315343"/>
    </source>
</evidence>
<gene>
    <name evidence="2" type="ORF">LY60_01417</name>
</gene>
<keyword evidence="1" id="KW-1133">Transmembrane helix</keyword>
<dbReference type="AlphaFoldDB" id="A0A562JEN1"/>
<feature type="transmembrane region" description="Helical" evidence="1">
    <location>
        <begin position="7"/>
        <end position="26"/>
    </location>
</feature>
<dbReference type="RefSeq" id="WP_145081792.1">
    <property type="nucleotide sequence ID" value="NZ_VLKH01000003.1"/>
</dbReference>
<keyword evidence="3" id="KW-1185">Reference proteome</keyword>